<dbReference type="AlphaFoldDB" id="H1KKP4"/>
<sequence length="89" mass="9943">MGEAEAREDADFAVVYHTARGDMDFEQMARVLSARLRQMDKRTKAANRRADDADKRCALMRVRAEGAEQKLAAARAFATPKAEGRTDRA</sequence>
<proteinExistence type="predicted"/>
<reference evidence="1 2" key="1">
    <citation type="submission" date="2011-09" db="EMBL/GenBank/DDBJ databases">
        <title>The draft genome of Methylobacterium extorquens DSM 13060.</title>
        <authorList>
            <consortium name="US DOE Joint Genome Institute (JGI-PGF)"/>
            <person name="Lucas S."/>
            <person name="Han J."/>
            <person name="Lapidus A."/>
            <person name="Cheng J.-F."/>
            <person name="Goodwin L."/>
            <person name="Pitluck S."/>
            <person name="Peters L."/>
            <person name="Land M.L."/>
            <person name="Hauser L."/>
            <person name="Koskimaki J."/>
            <person name="Halonen O."/>
            <person name="Pirttila A."/>
            <person name="Frank C."/>
            <person name="Woyke T.J."/>
        </authorList>
    </citation>
    <scope>NUCLEOTIDE SEQUENCE [LARGE SCALE GENOMIC DNA]</scope>
    <source>
        <strain evidence="1 2">DSM 13060</strain>
    </source>
</reference>
<dbReference type="EMBL" id="AGJK01000086">
    <property type="protein sequence ID" value="EHP91895.1"/>
    <property type="molecule type" value="Genomic_DNA"/>
</dbReference>
<comment type="caution">
    <text evidence="1">The sequence shown here is derived from an EMBL/GenBank/DDBJ whole genome shotgun (WGS) entry which is preliminary data.</text>
</comment>
<protein>
    <submittedName>
        <fullName evidence="1">Uncharacterized protein</fullName>
    </submittedName>
</protein>
<organism evidence="1 2">
    <name type="scientific">Methylorubrum extorquens DSM 13060</name>
    <dbReference type="NCBI Taxonomy" id="882800"/>
    <lineage>
        <taxon>Bacteria</taxon>
        <taxon>Pseudomonadati</taxon>
        <taxon>Pseudomonadota</taxon>
        <taxon>Alphaproteobacteria</taxon>
        <taxon>Hyphomicrobiales</taxon>
        <taxon>Methylobacteriaceae</taxon>
        <taxon>Methylorubrum</taxon>
    </lineage>
</organism>
<gene>
    <name evidence="1" type="ORF">MetexDRAFT_3206</name>
</gene>
<name>H1KKP4_METEX</name>
<accession>H1KKP4</accession>
<dbReference type="Proteomes" id="UP000004382">
    <property type="component" value="Unassembled WGS sequence"/>
</dbReference>
<evidence type="ECO:0000313" key="2">
    <source>
        <dbReference type="Proteomes" id="UP000004382"/>
    </source>
</evidence>
<evidence type="ECO:0000313" key="1">
    <source>
        <dbReference type="EMBL" id="EHP91895.1"/>
    </source>
</evidence>